<feature type="domain" description="PPIase cyclophilin-type" evidence="2">
    <location>
        <begin position="200"/>
        <end position="363"/>
    </location>
</feature>
<dbReference type="Pfam" id="PF00160">
    <property type="entry name" value="Pro_isomerase"/>
    <property type="match status" value="1"/>
</dbReference>
<evidence type="ECO:0000256" key="1">
    <source>
        <dbReference type="SAM" id="MobiDB-lite"/>
    </source>
</evidence>
<dbReference type="EMBL" id="JAJSOF020000041">
    <property type="protein sequence ID" value="KAJ4425765.1"/>
    <property type="molecule type" value="Genomic_DNA"/>
</dbReference>
<dbReference type="PROSITE" id="PS50072">
    <property type="entry name" value="CSA_PPIASE_2"/>
    <property type="match status" value="1"/>
</dbReference>
<reference evidence="3 4" key="1">
    <citation type="journal article" date="2022" name="Allergy">
        <title>Genome assembly and annotation of Periplaneta americana reveal a comprehensive cockroach allergen profile.</title>
        <authorList>
            <person name="Wang L."/>
            <person name="Xiong Q."/>
            <person name="Saelim N."/>
            <person name="Wang L."/>
            <person name="Nong W."/>
            <person name="Wan A.T."/>
            <person name="Shi M."/>
            <person name="Liu X."/>
            <person name="Cao Q."/>
            <person name="Hui J.H.L."/>
            <person name="Sookrung N."/>
            <person name="Leung T.F."/>
            <person name="Tungtrongchitr A."/>
            <person name="Tsui S.K.W."/>
        </authorList>
    </citation>
    <scope>NUCLEOTIDE SEQUENCE [LARGE SCALE GENOMIC DNA]</scope>
    <source>
        <strain evidence="3">PWHHKU_190912</strain>
    </source>
</reference>
<sequence>MTDAHNELESEVVMRRMMLEQLQAAQRGWGSYTVHERLTQHIQAQTDALALASSELEALQQNCEHEDMSGVAEALQTARMAKDRAQERREVDGAQVDLLATLRSCRLQVQTLQAQAKLRELVLDLSGETAEEHALVGLLYVLLEAGNAGAWEKTTKPRRKPRSSSVQTRSNLVTTAAVSTESLPIVRNPKSDHGKGPHCFMDITVSGKAWGRIVIELRPDVAPKMCANFIALCTGELGYGYRGSRIFKAVPNDHIVGGDFEHNDGSGGHSIFNDKGSFMADNSSLQDEKGAVRMRGLGGNMVASQFQIWVGNLNFRRFPRTLVIGKVIEGLELCQCISRIGARRNTKGTRRVLNNVVIQNCGKL</sequence>
<feature type="region of interest" description="Disordered" evidence="1">
    <location>
        <begin position="152"/>
        <end position="171"/>
    </location>
</feature>
<dbReference type="InterPro" id="IPR029000">
    <property type="entry name" value="Cyclophilin-like_dom_sf"/>
</dbReference>
<dbReference type="PANTHER" id="PTHR11071">
    <property type="entry name" value="PEPTIDYL-PROLYL CIS-TRANS ISOMERASE"/>
    <property type="match status" value="1"/>
</dbReference>
<name>A0ABQ8RVU3_PERAM</name>
<dbReference type="PANTHER" id="PTHR11071:SF577">
    <property type="entry name" value="PEPTIDYL-PROLYL CIS-TRANS ISOMERASE"/>
    <property type="match status" value="1"/>
</dbReference>
<protein>
    <recommendedName>
        <fullName evidence="2">PPIase cyclophilin-type domain-containing protein</fullName>
    </recommendedName>
</protein>
<dbReference type="Gene3D" id="2.40.100.10">
    <property type="entry name" value="Cyclophilin-like"/>
    <property type="match status" value="1"/>
</dbReference>
<gene>
    <name evidence="3" type="ORF">ANN_27388</name>
</gene>
<accession>A0ABQ8RVU3</accession>
<evidence type="ECO:0000313" key="4">
    <source>
        <dbReference type="Proteomes" id="UP001148838"/>
    </source>
</evidence>
<dbReference type="Proteomes" id="UP001148838">
    <property type="component" value="Unassembled WGS sequence"/>
</dbReference>
<dbReference type="InterPro" id="IPR002130">
    <property type="entry name" value="Cyclophilin-type_PPIase_dom"/>
</dbReference>
<dbReference type="SUPFAM" id="SSF50891">
    <property type="entry name" value="Cyclophilin-like"/>
    <property type="match status" value="1"/>
</dbReference>
<evidence type="ECO:0000259" key="2">
    <source>
        <dbReference type="PROSITE" id="PS50072"/>
    </source>
</evidence>
<proteinExistence type="predicted"/>
<evidence type="ECO:0000313" key="3">
    <source>
        <dbReference type="EMBL" id="KAJ4425765.1"/>
    </source>
</evidence>
<keyword evidence="4" id="KW-1185">Reference proteome</keyword>
<comment type="caution">
    <text evidence="3">The sequence shown here is derived from an EMBL/GenBank/DDBJ whole genome shotgun (WGS) entry which is preliminary data.</text>
</comment>
<organism evidence="3 4">
    <name type="scientific">Periplaneta americana</name>
    <name type="common">American cockroach</name>
    <name type="synonym">Blatta americana</name>
    <dbReference type="NCBI Taxonomy" id="6978"/>
    <lineage>
        <taxon>Eukaryota</taxon>
        <taxon>Metazoa</taxon>
        <taxon>Ecdysozoa</taxon>
        <taxon>Arthropoda</taxon>
        <taxon>Hexapoda</taxon>
        <taxon>Insecta</taxon>
        <taxon>Pterygota</taxon>
        <taxon>Neoptera</taxon>
        <taxon>Polyneoptera</taxon>
        <taxon>Dictyoptera</taxon>
        <taxon>Blattodea</taxon>
        <taxon>Blattoidea</taxon>
        <taxon>Blattidae</taxon>
        <taxon>Blattinae</taxon>
        <taxon>Periplaneta</taxon>
    </lineage>
</organism>